<accession>A0ACC3DTA4</accession>
<reference evidence="1" key="1">
    <citation type="submission" date="2024-09" db="EMBL/GenBank/DDBJ databases">
        <title>Black Yeasts Isolated from many extreme environments.</title>
        <authorList>
            <person name="Coleine C."/>
            <person name="Stajich J.E."/>
            <person name="Selbmann L."/>
        </authorList>
    </citation>
    <scope>NUCLEOTIDE SEQUENCE</scope>
    <source>
        <strain evidence="1">CCFEE 5737</strain>
    </source>
</reference>
<evidence type="ECO:0000313" key="1">
    <source>
        <dbReference type="EMBL" id="KAK3079890.1"/>
    </source>
</evidence>
<protein>
    <submittedName>
        <fullName evidence="1">Uncharacterized protein</fullName>
    </submittedName>
</protein>
<organism evidence="1 2">
    <name type="scientific">Coniosporium uncinatum</name>
    <dbReference type="NCBI Taxonomy" id="93489"/>
    <lineage>
        <taxon>Eukaryota</taxon>
        <taxon>Fungi</taxon>
        <taxon>Dikarya</taxon>
        <taxon>Ascomycota</taxon>
        <taxon>Pezizomycotina</taxon>
        <taxon>Dothideomycetes</taxon>
        <taxon>Dothideomycetes incertae sedis</taxon>
        <taxon>Coniosporium</taxon>
    </lineage>
</organism>
<evidence type="ECO:0000313" key="2">
    <source>
        <dbReference type="Proteomes" id="UP001186974"/>
    </source>
</evidence>
<gene>
    <name evidence="1" type="ORF">LTS18_003667</name>
</gene>
<proteinExistence type="predicted"/>
<comment type="caution">
    <text evidence="1">The sequence shown here is derived from an EMBL/GenBank/DDBJ whole genome shotgun (WGS) entry which is preliminary data.</text>
</comment>
<dbReference type="EMBL" id="JAWDJW010000863">
    <property type="protein sequence ID" value="KAK3079890.1"/>
    <property type="molecule type" value="Genomic_DNA"/>
</dbReference>
<keyword evidence="2" id="KW-1185">Reference proteome</keyword>
<name>A0ACC3DTA4_9PEZI</name>
<dbReference type="Proteomes" id="UP001186974">
    <property type="component" value="Unassembled WGS sequence"/>
</dbReference>
<sequence>MSLPNNEDSPSGSSVPPFDGYENHKQIDETVSQYLRRLPPMGTYGDFFWIWIDNPHPSAEMARHAKSQKFMSQAQKLFYAYRKRRSAVEDSNPNILLGTVTRKLTPDREKLKESIIKLAIAKGMTSGKWMLFPQADDVPRAWKLICEAVVEDRLGPSAKIGTEGLKGRRNQRLICVYTRDFSDQEDVRRVAEELASMNLAPRDGSKGLYYKPDAFTHLNLNSDNAYKLTTSIYCTGDILKSSKPKLEKSGLRKKLWS</sequence>